<proteinExistence type="predicted"/>
<evidence type="ECO:0000256" key="2">
    <source>
        <dbReference type="SAM" id="MobiDB-lite"/>
    </source>
</evidence>
<dbReference type="Proteomes" id="UP000050795">
    <property type="component" value="Unassembled WGS sequence"/>
</dbReference>
<keyword evidence="3" id="KW-1185">Reference proteome</keyword>
<sequence>MHENNLSKRTGSICSNSENLNNNNINNNNAPRRLPRRTSVTPIAQKSSRAASLSGKSLYTGSGGGGNSSNNTPHSTIHSSNESSNIFSPSDKLRRMSMLFSIDRVKTREVIMAALEDPARTEFKRLKLENECLTSEWKQIRKILEQLQTDYETSRPLDPLRRYKSLQGMIKRIVMHIRINEPGSVSKLSGYSSSSNSELPLQGDVLQSEAKTKEMEKRIGQICENYTVEELTIQNRRLRESNERLENRLQLIVQTVNELDLLYHSSKSEGFLKRYTSLKDAVKRITTDEELYENP</sequence>
<feature type="region of interest" description="Disordered" evidence="2">
    <location>
        <begin position="1"/>
        <end position="88"/>
    </location>
</feature>
<feature type="compositionally biased region" description="Polar residues" evidence="2">
    <location>
        <begin position="38"/>
        <end position="51"/>
    </location>
</feature>
<name>A0AA85IUR5_TRIRE</name>
<feature type="compositionally biased region" description="Low complexity" evidence="2">
    <location>
        <begin position="79"/>
        <end position="88"/>
    </location>
</feature>
<dbReference type="WBParaSite" id="TREG1_121150.1">
    <property type="protein sequence ID" value="TREG1_121150.1"/>
    <property type="gene ID" value="TREG1_121150"/>
</dbReference>
<keyword evidence="1" id="KW-0175">Coiled coil</keyword>
<dbReference type="WBParaSite" id="TREG1_121150.2">
    <property type="protein sequence ID" value="TREG1_121150.2"/>
    <property type="gene ID" value="TREG1_121150"/>
</dbReference>
<evidence type="ECO:0000313" key="3">
    <source>
        <dbReference type="Proteomes" id="UP000050795"/>
    </source>
</evidence>
<evidence type="ECO:0000313" key="4">
    <source>
        <dbReference type="WBParaSite" id="TREG1_121150.1"/>
    </source>
</evidence>
<feature type="coiled-coil region" evidence="1">
    <location>
        <begin position="228"/>
        <end position="262"/>
    </location>
</feature>
<protein>
    <submittedName>
        <fullName evidence="4 5">Uncharacterized protein</fullName>
    </submittedName>
</protein>
<organism evidence="3 4">
    <name type="scientific">Trichobilharzia regenti</name>
    <name type="common">Nasal bird schistosome</name>
    <dbReference type="NCBI Taxonomy" id="157069"/>
    <lineage>
        <taxon>Eukaryota</taxon>
        <taxon>Metazoa</taxon>
        <taxon>Spiralia</taxon>
        <taxon>Lophotrochozoa</taxon>
        <taxon>Platyhelminthes</taxon>
        <taxon>Trematoda</taxon>
        <taxon>Digenea</taxon>
        <taxon>Strigeidida</taxon>
        <taxon>Schistosomatoidea</taxon>
        <taxon>Schistosomatidae</taxon>
        <taxon>Trichobilharzia</taxon>
    </lineage>
</organism>
<evidence type="ECO:0000256" key="1">
    <source>
        <dbReference type="SAM" id="Coils"/>
    </source>
</evidence>
<reference evidence="3" key="1">
    <citation type="submission" date="2022-06" db="EMBL/GenBank/DDBJ databases">
        <authorList>
            <person name="Berger JAMES D."/>
            <person name="Berger JAMES D."/>
        </authorList>
    </citation>
    <scope>NUCLEOTIDE SEQUENCE [LARGE SCALE GENOMIC DNA]</scope>
</reference>
<dbReference type="AlphaFoldDB" id="A0AA85IUR5"/>
<accession>A0AA85IUR5</accession>
<evidence type="ECO:0000313" key="5">
    <source>
        <dbReference type="WBParaSite" id="TREG1_121150.2"/>
    </source>
</evidence>
<reference evidence="4 5" key="2">
    <citation type="submission" date="2023-11" db="UniProtKB">
        <authorList>
            <consortium name="WormBaseParasite"/>
        </authorList>
    </citation>
    <scope>IDENTIFICATION</scope>
</reference>
<feature type="compositionally biased region" description="Low complexity" evidence="2">
    <location>
        <begin position="16"/>
        <end position="29"/>
    </location>
</feature>